<organism evidence="2 3">
    <name type="scientific">Prorocentrum cordatum</name>
    <dbReference type="NCBI Taxonomy" id="2364126"/>
    <lineage>
        <taxon>Eukaryota</taxon>
        <taxon>Sar</taxon>
        <taxon>Alveolata</taxon>
        <taxon>Dinophyceae</taxon>
        <taxon>Prorocentrales</taxon>
        <taxon>Prorocentraceae</taxon>
        <taxon>Prorocentrum</taxon>
    </lineage>
</organism>
<protein>
    <submittedName>
        <fullName evidence="2">Uncharacterized protein</fullName>
    </submittedName>
</protein>
<gene>
    <name evidence="2" type="ORF">PCOR1329_LOCUS53134</name>
</gene>
<feature type="non-terminal residue" evidence="2">
    <location>
        <position position="368"/>
    </location>
</feature>
<dbReference type="Proteomes" id="UP001189429">
    <property type="component" value="Unassembled WGS sequence"/>
</dbReference>
<dbReference type="EMBL" id="CAUYUJ010016474">
    <property type="protein sequence ID" value="CAK0865684.1"/>
    <property type="molecule type" value="Genomic_DNA"/>
</dbReference>
<feature type="region of interest" description="Disordered" evidence="1">
    <location>
        <begin position="321"/>
        <end position="368"/>
    </location>
</feature>
<evidence type="ECO:0000313" key="2">
    <source>
        <dbReference type="EMBL" id="CAK0865684.1"/>
    </source>
</evidence>
<evidence type="ECO:0000313" key="3">
    <source>
        <dbReference type="Proteomes" id="UP001189429"/>
    </source>
</evidence>
<reference evidence="2" key="1">
    <citation type="submission" date="2023-10" db="EMBL/GenBank/DDBJ databases">
        <authorList>
            <person name="Chen Y."/>
            <person name="Shah S."/>
            <person name="Dougan E. K."/>
            <person name="Thang M."/>
            <person name="Chan C."/>
        </authorList>
    </citation>
    <scope>NUCLEOTIDE SEQUENCE [LARGE SCALE GENOMIC DNA]</scope>
</reference>
<proteinExistence type="predicted"/>
<sequence length="368" mass="40883">MREDFHRTRPGPFLAGHCSLHWVGETYARLRDLFGRERIIVIAQLQETLSWLRRASADETSAAALAGRASLLPMLRGRLLETERACARLLADGGSDYDGPDVNAATVLHVLRGDASALGERQSRRVVPRRGVGSLLLLLVSHGNAHPAHAGARQHEWYLHFPYPAPAGDDHLYDAVSYRGFEQVDPHPEWDWGAPKRRWRLYAQMLFQAHHEALVHAPRRRLVLFHQFCLSGGAAEFMRKPGYRSYFGTRQWPIFTVVTAGCFEPALGNFVDIWTREFAEAAQDGRGSSRTLGDVYDAAERKYWEANPELRSLNARLARAGEAAAPESEDAPTTVGTIGCESGQDGGLAAGVAAARRPRRRSSEQAEQ</sequence>
<accession>A0ABN9UZC4</accession>
<evidence type="ECO:0000256" key="1">
    <source>
        <dbReference type="SAM" id="MobiDB-lite"/>
    </source>
</evidence>
<name>A0ABN9UZC4_9DINO</name>
<keyword evidence="3" id="KW-1185">Reference proteome</keyword>
<comment type="caution">
    <text evidence="2">The sequence shown here is derived from an EMBL/GenBank/DDBJ whole genome shotgun (WGS) entry which is preliminary data.</text>
</comment>